<dbReference type="Proteomes" id="UP000823773">
    <property type="component" value="Unassembled WGS sequence"/>
</dbReference>
<accession>A0ACC5SXB2</accession>
<organism evidence="1 2">
    <name type="scientific">Ensifer adhaerens</name>
    <name type="common">Sinorhizobium morelense</name>
    <dbReference type="NCBI Taxonomy" id="106592"/>
    <lineage>
        <taxon>Bacteria</taxon>
        <taxon>Pseudomonadati</taxon>
        <taxon>Pseudomonadota</taxon>
        <taxon>Alphaproteobacteria</taxon>
        <taxon>Hyphomicrobiales</taxon>
        <taxon>Rhizobiaceae</taxon>
        <taxon>Sinorhizobium/Ensifer group</taxon>
        <taxon>Ensifer</taxon>
    </lineage>
</organism>
<name>A0ACC5SXB2_ENSAD</name>
<dbReference type="EMBL" id="JAGGJR010000004">
    <property type="protein sequence ID" value="MBP1873538.1"/>
    <property type="molecule type" value="Genomic_DNA"/>
</dbReference>
<sequence length="339" mass="37864">MPLSMNAFNNRAFEMVSLTAAVDKVDFVPGLLGSLNIFEPVPVYGRTVAVERRENKLSLIPTSPLGSAPRETDRAGRDIRDLRTTRLTDSFTMWAYEVEGIRAFGTESEFEALQVEYATRMATVRSNMDLTHEYHRLGALQGKLLDADGVTVIYDYFAEFNIAEPAAVSFELDVAGTDVRTECQKVVRSMARSAKGSFTPATQVHAIAGDEFYDDLIKHQSVVATYQNWAAAEALREKTAFESFYFGGITWHNYRGTDDNDAVAVPTTEAKFFPVGAKDVFKKAMSPAEFGPFVNTRGQDTYALNIVDKDREAWTKGELYSYPLYLCTLPEVLRKATRT</sequence>
<protein>
    <submittedName>
        <fullName evidence="1">Uncharacterized protein</fullName>
    </submittedName>
</protein>
<comment type="caution">
    <text evidence="1">The sequence shown here is derived from an EMBL/GenBank/DDBJ whole genome shotgun (WGS) entry which is preliminary data.</text>
</comment>
<keyword evidence="2" id="KW-1185">Reference proteome</keyword>
<reference evidence="1" key="1">
    <citation type="submission" date="2021-03" db="EMBL/GenBank/DDBJ databases">
        <title>Genomic Encyclopedia of Type Strains, Phase IV (KMG-IV): sequencing the most valuable type-strain genomes for metagenomic binning, comparative biology and taxonomic classification.</title>
        <authorList>
            <person name="Goeker M."/>
        </authorList>
    </citation>
    <scope>NUCLEOTIDE SEQUENCE</scope>
    <source>
        <strain evidence="1">DSM 18131</strain>
    </source>
</reference>
<evidence type="ECO:0000313" key="2">
    <source>
        <dbReference type="Proteomes" id="UP000823773"/>
    </source>
</evidence>
<proteinExistence type="predicted"/>
<gene>
    <name evidence="1" type="ORF">J2Z19_003253</name>
</gene>
<evidence type="ECO:0000313" key="1">
    <source>
        <dbReference type="EMBL" id="MBP1873538.1"/>
    </source>
</evidence>